<sequence>MVGTLKPAPYWRQRLVLYRPPPIPSPSLTVLAQASTLLYSQFFVKPAIPAHSFSGQTIIVTGSNTGIGHEAAIHIVRLGQKGRAGVVVAWELHLARYAFVKAFVHRIKGLEGLDAALQYMGKSSHEFELAEIDEYVVRLPINDHQRPPAKESRPSITIKVVCTFLLLELRSSAQKFHTTPRISIVRSSVHNLIELPAKADPEMFNALNDRNSAVAKLSTRYIDGKPLEILCSRGLASTLASALSSSRKPVVILSLLNPGFCASASFQNPSTAFKLQVKALGRTAEEDSRAVVDAVASGKDSHGQHLSDSGIAKVSDFVLSRKGWETQERAWDGLNASLEKTRVLDDV</sequence>
<organism evidence="2 3">
    <name type="scientific">Letharia lupina</name>
    <dbReference type="NCBI Taxonomy" id="560253"/>
    <lineage>
        <taxon>Eukaryota</taxon>
        <taxon>Fungi</taxon>
        <taxon>Dikarya</taxon>
        <taxon>Ascomycota</taxon>
        <taxon>Pezizomycotina</taxon>
        <taxon>Lecanoromycetes</taxon>
        <taxon>OSLEUM clade</taxon>
        <taxon>Lecanoromycetidae</taxon>
        <taxon>Lecanorales</taxon>
        <taxon>Lecanorineae</taxon>
        <taxon>Parmeliaceae</taxon>
        <taxon>Letharia</taxon>
    </lineage>
</organism>
<keyword evidence="1" id="KW-0560">Oxidoreductase</keyword>
<gene>
    <name evidence="2" type="ORF">HO133_005959</name>
</gene>
<protein>
    <recommendedName>
        <fullName evidence="4">NAD(P)-binding protein</fullName>
    </recommendedName>
</protein>
<reference evidence="2 3" key="1">
    <citation type="journal article" date="2020" name="Genomics">
        <title>Complete, high-quality genomes from long-read metagenomic sequencing of two wolf lichen thalli reveals enigmatic genome architecture.</title>
        <authorList>
            <person name="McKenzie S.K."/>
            <person name="Walston R.F."/>
            <person name="Allen J.L."/>
        </authorList>
    </citation>
    <scope>NUCLEOTIDE SEQUENCE [LARGE SCALE GENOMIC DNA]</scope>
    <source>
        <strain evidence="2">WasteWater1</strain>
    </source>
</reference>
<keyword evidence="3" id="KW-1185">Reference proteome</keyword>
<dbReference type="RefSeq" id="XP_037148043.1">
    <property type="nucleotide sequence ID" value="XM_037296862.1"/>
</dbReference>
<dbReference type="SUPFAM" id="SSF51735">
    <property type="entry name" value="NAD(P)-binding Rossmann-fold domains"/>
    <property type="match status" value="1"/>
</dbReference>
<evidence type="ECO:0000256" key="1">
    <source>
        <dbReference type="ARBA" id="ARBA00023002"/>
    </source>
</evidence>
<evidence type="ECO:0000313" key="3">
    <source>
        <dbReference type="Proteomes" id="UP000593566"/>
    </source>
</evidence>
<dbReference type="InterPro" id="IPR036291">
    <property type="entry name" value="NAD(P)-bd_dom_sf"/>
</dbReference>
<evidence type="ECO:0000313" key="2">
    <source>
        <dbReference type="EMBL" id="KAF6218608.1"/>
    </source>
</evidence>
<accession>A0A8H6C7W1</accession>
<dbReference type="Proteomes" id="UP000593566">
    <property type="component" value="Unassembled WGS sequence"/>
</dbReference>
<dbReference type="EMBL" id="JACCJB010000022">
    <property type="protein sequence ID" value="KAF6218608.1"/>
    <property type="molecule type" value="Genomic_DNA"/>
</dbReference>
<comment type="caution">
    <text evidence="2">The sequence shown here is derived from an EMBL/GenBank/DDBJ whole genome shotgun (WGS) entry which is preliminary data.</text>
</comment>
<dbReference type="GO" id="GO:0016491">
    <property type="term" value="F:oxidoreductase activity"/>
    <property type="evidence" value="ECO:0007669"/>
    <property type="project" value="UniProtKB-KW"/>
</dbReference>
<name>A0A8H6C7W1_9LECA</name>
<dbReference type="PANTHER" id="PTHR43157">
    <property type="entry name" value="PHOSPHATIDYLINOSITOL-GLYCAN BIOSYNTHESIS CLASS F PROTEIN-RELATED"/>
    <property type="match status" value="1"/>
</dbReference>
<dbReference type="GeneID" id="59334364"/>
<dbReference type="Gene3D" id="3.40.50.720">
    <property type="entry name" value="NAD(P)-binding Rossmann-like Domain"/>
    <property type="match status" value="1"/>
</dbReference>
<dbReference type="AlphaFoldDB" id="A0A8H6C7W1"/>
<proteinExistence type="predicted"/>
<dbReference type="PANTHER" id="PTHR43157:SF31">
    <property type="entry name" value="PHOSPHATIDYLINOSITOL-GLYCAN BIOSYNTHESIS CLASS F PROTEIN"/>
    <property type="match status" value="1"/>
</dbReference>
<evidence type="ECO:0008006" key="4">
    <source>
        <dbReference type="Google" id="ProtNLM"/>
    </source>
</evidence>